<dbReference type="AlphaFoldDB" id="A0A4P6ZL65"/>
<dbReference type="EMBL" id="CP034726">
    <property type="protein sequence ID" value="QBP18581.1"/>
    <property type="molecule type" value="Genomic_DNA"/>
</dbReference>
<evidence type="ECO:0000313" key="3">
    <source>
        <dbReference type="EMBL" id="QBP18581.1"/>
    </source>
</evidence>
<dbReference type="InterPro" id="IPR002765">
    <property type="entry name" value="UPF0145_YbjQ-like"/>
</dbReference>
<comment type="similarity">
    <text evidence="1 2">Belongs to the UPF0145 family.</text>
</comment>
<proteinExistence type="inferred from homology"/>
<evidence type="ECO:0000256" key="1">
    <source>
        <dbReference type="ARBA" id="ARBA00010751"/>
    </source>
</evidence>
<dbReference type="Proteomes" id="UP000294321">
    <property type="component" value="Chromosome"/>
</dbReference>
<evidence type="ECO:0000256" key="2">
    <source>
        <dbReference type="HAMAP-Rule" id="MF_00338"/>
    </source>
</evidence>
<evidence type="ECO:0000313" key="4">
    <source>
        <dbReference type="Proteomes" id="UP000294321"/>
    </source>
</evidence>
<keyword evidence="4" id="KW-1185">Reference proteome</keyword>
<dbReference type="HAMAP" id="MF_00338">
    <property type="entry name" value="UPF0145"/>
    <property type="match status" value="1"/>
</dbReference>
<dbReference type="RefSeq" id="WP_133442140.1">
    <property type="nucleotide sequence ID" value="NZ_CP034726.1"/>
</dbReference>
<dbReference type="PANTHER" id="PTHR34068">
    <property type="entry name" value="UPF0145 PROTEIN YBJQ"/>
    <property type="match status" value="1"/>
</dbReference>
<dbReference type="Gene3D" id="3.30.110.70">
    <property type="entry name" value="Hypothetical protein apc22750. Chain B"/>
    <property type="match status" value="1"/>
</dbReference>
<organism evidence="3 4">
    <name type="scientific">Acetilactobacillus jinshanensis</name>
    <dbReference type="NCBI Taxonomy" id="1720083"/>
    <lineage>
        <taxon>Bacteria</taxon>
        <taxon>Bacillati</taxon>
        <taxon>Bacillota</taxon>
        <taxon>Bacilli</taxon>
        <taxon>Lactobacillales</taxon>
        <taxon>Lactobacillaceae</taxon>
        <taxon>Acetilactobacillus</taxon>
    </lineage>
</organism>
<dbReference type="PANTHER" id="PTHR34068:SF2">
    <property type="entry name" value="UPF0145 PROTEIN SCO3412"/>
    <property type="match status" value="1"/>
</dbReference>
<sequence length="105" mass="11290">MIISTTEHLPGHQYKVLGGVMGIVTMSPNVVSNLGASLKNLIGGEIGAYTKIVAKSRDRALNRMKSNAQKLGADAVVMMRFDSDSISRDMETVIAYGTAVKFTDK</sequence>
<accession>A0A4P6ZL65</accession>
<dbReference type="OrthoDB" id="9796448at2"/>
<dbReference type="SUPFAM" id="SSF117782">
    <property type="entry name" value="YbjQ-like"/>
    <property type="match status" value="1"/>
</dbReference>
<reference evidence="4" key="1">
    <citation type="submission" date="2018-12" db="EMBL/GenBank/DDBJ databases">
        <title>A new species of lactobacillus.</title>
        <authorList>
            <person name="Jian Y."/>
            <person name="Xin L."/>
            <person name="Hong Z.J."/>
            <person name="Ming L.Z."/>
            <person name="Hong X.Z."/>
        </authorList>
    </citation>
    <scope>NUCLEOTIDE SEQUENCE [LARGE SCALE GENOMIC DNA]</scope>
    <source>
        <strain evidence="4">HSLZ-75</strain>
    </source>
</reference>
<dbReference type="Pfam" id="PF01906">
    <property type="entry name" value="YbjQ_1"/>
    <property type="match status" value="1"/>
</dbReference>
<dbReference type="InterPro" id="IPR035439">
    <property type="entry name" value="UPF0145_dom_sf"/>
</dbReference>
<name>A0A4P6ZL65_9LACO</name>
<dbReference type="KEGG" id="lji:ELX58_05430"/>
<protein>
    <recommendedName>
        <fullName evidence="2">UPF0145 protein ELX58_05430</fullName>
    </recommendedName>
</protein>
<gene>
    <name evidence="3" type="ORF">ELX58_05430</name>
</gene>